<dbReference type="AlphaFoldDB" id="A0A377PDN7"/>
<evidence type="ECO:0000256" key="2">
    <source>
        <dbReference type="ARBA" id="ARBA00006671"/>
    </source>
</evidence>
<comment type="similarity">
    <text evidence="2">Belongs to the fimbrial protein family.</text>
</comment>
<gene>
    <name evidence="7" type="primary">fimA_1</name>
    <name evidence="7" type="ORF">NCTC8105_00478</name>
</gene>
<evidence type="ECO:0000313" key="8">
    <source>
        <dbReference type="Proteomes" id="UP000254821"/>
    </source>
</evidence>
<evidence type="ECO:0000256" key="4">
    <source>
        <dbReference type="ARBA" id="ARBA00023263"/>
    </source>
</evidence>
<dbReference type="Proteomes" id="UP000254821">
    <property type="component" value="Unassembled WGS sequence"/>
</dbReference>
<evidence type="ECO:0000256" key="5">
    <source>
        <dbReference type="SAM" id="SignalP"/>
    </source>
</evidence>
<dbReference type="InterPro" id="IPR000259">
    <property type="entry name" value="Adhesion_dom_fimbrial"/>
</dbReference>
<dbReference type="SUPFAM" id="SSF49401">
    <property type="entry name" value="Bacterial adhesins"/>
    <property type="match status" value="1"/>
</dbReference>
<feature type="domain" description="Fimbrial-type adhesion" evidence="6">
    <location>
        <begin position="28"/>
        <end position="174"/>
    </location>
</feature>
<evidence type="ECO:0000313" key="7">
    <source>
        <dbReference type="EMBL" id="STQ78456.1"/>
    </source>
</evidence>
<name>A0A377PDN7_HAFAL</name>
<feature type="chain" id="PRO_5043164763" evidence="5">
    <location>
        <begin position="24"/>
        <end position="174"/>
    </location>
</feature>
<dbReference type="GO" id="GO:0009289">
    <property type="term" value="C:pilus"/>
    <property type="evidence" value="ECO:0007669"/>
    <property type="project" value="UniProtKB-SubCell"/>
</dbReference>
<dbReference type="Gene3D" id="2.60.40.1090">
    <property type="entry name" value="Fimbrial-type adhesion domain"/>
    <property type="match status" value="1"/>
</dbReference>
<organism evidence="7 8">
    <name type="scientific">Hafnia alvei</name>
    <dbReference type="NCBI Taxonomy" id="569"/>
    <lineage>
        <taxon>Bacteria</taxon>
        <taxon>Pseudomonadati</taxon>
        <taxon>Pseudomonadota</taxon>
        <taxon>Gammaproteobacteria</taxon>
        <taxon>Enterobacterales</taxon>
        <taxon>Hafniaceae</taxon>
        <taxon>Hafnia</taxon>
    </lineage>
</organism>
<dbReference type="Pfam" id="PF00419">
    <property type="entry name" value="Fimbrial"/>
    <property type="match status" value="1"/>
</dbReference>
<keyword evidence="3 5" id="KW-0732">Signal</keyword>
<dbReference type="EMBL" id="UGHP01000001">
    <property type="protein sequence ID" value="STQ78456.1"/>
    <property type="molecule type" value="Genomic_DNA"/>
</dbReference>
<feature type="signal peptide" evidence="5">
    <location>
        <begin position="1"/>
        <end position="23"/>
    </location>
</feature>
<reference evidence="7 8" key="1">
    <citation type="submission" date="2018-06" db="EMBL/GenBank/DDBJ databases">
        <authorList>
            <consortium name="Pathogen Informatics"/>
            <person name="Doyle S."/>
        </authorList>
    </citation>
    <scope>NUCLEOTIDE SEQUENCE [LARGE SCALE GENOMIC DNA]</scope>
    <source>
        <strain evidence="7 8">NCTC8105</strain>
    </source>
</reference>
<comment type="subcellular location">
    <subcellularLocation>
        <location evidence="1">Fimbrium</location>
    </subcellularLocation>
</comment>
<dbReference type="GeneID" id="56890179"/>
<sequence length="174" mass="18455">MSLNKSVLCLALSLAAFSQCSMAKDGTINFTGSIVESPCVVSRDTQYQDVNLGEVQSSTFVQAKDTSAFKDFNIDLEECNTTTLKNANVTFRGTSDDIDTDLLAVGGEAGAAKGVGIEITDQSGAIVSMNKASSDMSLVNGQNILYFKARYKATKVPVVSGHANAQADFQIAYK</sequence>
<dbReference type="PANTHER" id="PTHR33420:SF12">
    <property type="entry name" value="FIMBRIN-LIKE PROTEIN FIMI-RELATED"/>
    <property type="match status" value="1"/>
</dbReference>
<protein>
    <submittedName>
        <fullName evidence="7">Type-1A pilin</fullName>
    </submittedName>
</protein>
<dbReference type="InterPro" id="IPR036937">
    <property type="entry name" value="Adhesion_dom_fimbrial_sf"/>
</dbReference>
<accession>A0A377PDN7</accession>
<evidence type="ECO:0000256" key="1">
    <source>
        <dbReference type="ARBA" id="ARBA00004561"/>
    </source>
</evidence>
<evidence type="ECO:0000259" key="6">
    <source>
        <dbReference type="Pfam" id="PF00419"/>
    </source>
</evidence>
<dbReference type="GO" id="GO:0043709">
    <property type="term" value="P:cell adhesion involved in single-species biofilm formation"/>
    <property type="evidence" value="ECO:0007669"/>
    <property type="project" value="TreeGrafter"/>
</dbReference>
<dbReference type="InterPro" id="IPR050263">
    <property type="entry name" value="Bact_Fimbrial_Adh_Pro"/>
</dbReference>
<dbReference type="PANTHER" id="PTHR33420">
    <property type="entry name" value="FIMBRIAL SUBUNIT ELFA-RELATED"/>
    <property type="match status" value="1"/>
</dbReference>
<keyword evidence="4" id="KW-0281">Fimbrium</keyword>
<dbReference type="InterPro" id="IPR008966">
    <property type="entry name" value="Adhesion_dom_sf"/>
</dbReference>
<dbReference type="RefSeq" id="WP_043490575.1">
    <property type="nucleotide sequence ID" value="NZ_CALJTU010000131.1"/>
</dbReference>
<evidence type="ECO:0000256" key="3">
    <source>
        <dbReference type="ARBA" id="ARBA00022729"/>
    </source>
</evidence>
<proteinExistence type="inferred from homology"/>